<evidence type="ECO:0000256" key="2">
    <source>
        <dbReference type="PROSITE-ProRule" id="PRU00168"/>
    </source>
</evidence>
<reference evidence="4" key="1">
    <citation type="journal article" date="2021" name="Evol. Appl.">
        <title>The genome of the Pyrenean desman and the effects of bottlenecks and inbreeding on the genomic landscape of an endangered species.</title>
        <authorList>
            <person name="Escoda L."/>
            <person name="Castresana J."/>
        </authorList>
    </citation>
    <scope>NUCLEOTIDE SEQUENCE</scope>
    <source>
        <strain evidence="4">IBE-C5619</strain>
    </source>
</reference>
<dbReference type="GO" id="GO:0005085">
    <property type="term" value="F:guanyl-nucleotide exchange factor activity"/>
    <property type="evidence" value="ECO:0007669"/>
    <property type="project" value="UniProtKB-KW"/>
</dbReference>
<evidence type="ECO:0000313" key="5">
    <source>
        <dbReference type="Proteomes" id="UP000700334"/>
    </source>
</evidence>
<comment type="caution">
    <text evidence="4">The sequence shown here is derived from an EMBL/GenBank/DDBJ whole genome shotgun (WGS) entry which is preliminary data.</text>
</comment>
<dbReference type="EMBL" id="JAGFMF010010037">
    <property type="protein sequence ID" value="KAG8525130.1"/>
    <property type="molecule type" value="Genomic_DNA"/>
</dbReference>
<dbReference type="OrthoDB" id="9808951at2759"/>
<dbReference type="PANTHER" id="PTHR23113">
    <property type="entry name" value="GUANINE NUCLEOTIDE EXCHANGE FACTOR"/>
    <property type="match status" value="1"/>
</dbReference>
<dbReference type="PANTHER" id="PTHR23113:SF35">
    <property type="entry name" value="RAL GUANINE NUCLEOTIDE DISSOCIATION STIMULATOR"/>
    <property type="match status" value="1"/>
</dbReference>
<dbReference type="InterPro" id="IPR036964">
    <property type="entry name" value="RASGEF_cat_dom_sf"/>
</dbReference>
<dbReference type="InterPro" id="IPR008937">
    <property type="entry name" value="Ras-like_GEF"/>
</dbReference>
<dbReference type="InterPro" id="IPR023578">
    <property type="entry name" value="Ras_GEF_dom_sf"/>
</dbReference>
<proteinExistence type="predicted"/>
<dbReference type="Proteomes" id="UP000700334">
    <property type="component" value="Unassembled WGS sequence"/>
</dbReference>
<dbReference type="GO" id="GO:0005886">
    <property type="term" value="C:plasma membrane"/>
    <property type="evidence" value="ECO:0007669"/>
    <property type="project" value="TreeGrafter"/>
</dbReference>
<organism evidence="4 5">
    <name type="scientific">Galemys pyrenaicus</name>
    <name type="common">Iberian desman</name>
    <name type="synonym">Pyrenean desman</name>
    <dbReference type="NCBI Taxonomy" id="202257"/>
    <lineage>
        <taxon>Eukaryota</taxon>
        <taxon>Metazoa</taxon>
        <taxon>Chordata</taxon>
        <taxon>Craniata</taxon>
        <taxon>Vertebrata</taxon>
        <taxon>Euteleostomi</taxon>
        <taxon>Mammalia</taxon>
        <taxon>Eutheria</taxon>
        <taxon>Laurasiatheria</taxon>
        <taxon>Eulipotyphla</taxon>
        <taxon>Talpidae</taxon>
        <taxon>Galemys</taxon>
    </lineage>
</organism>
<feature type="domain" description="Ras-GEF" evidence="3">
    <location>
        <begin position="1"/>
        <end position="155"/>
    </location>
</feature>
<dbReference type="SUPFAM" id="SSF48366">
    <property type="entry name" value="Ras GEF"/>
    <property type="match status" value="1"/>
</dbReference>
<dbReference type="PROSITE" id="PS50009">
    <property type="entry name" value="RASGEF_CAT"/>
    <property type="match status" value="1"/>
</dbReference>
<sequence>MDTESFKKVVPHQCLVCSWSWPSSDNKEEWAPTVCAHLNQFKSVVTCVISTCLGNRRMTAQDRATVLEHWLKVALECQFLMNFSSFHAILSALQSPQVQDKKKSWKKVSSPLWKQQTLGTGTGLKSALEAPAPTAPALDQDQFPSVLVMAEPFRH</sequence>
<accession>A0A8J6B3K9</accession>
<keyword evidence="1 2" id="KW-0344">Guanine-nucleotide releasing factor</keyword>
<evidence type="ECO:0000259" key="3">
    <source>
        <dbReference type="PROSITE" id="PS50009"/>
    </source>
</evidence>
<evidence type="ECO:0000313" key="4">
    <source>
        <dbReference type="EMBL" id="KAG8525130.1"/>
    </source>
</evidence>
<gene>
    <name evidence="4" type="ORF">J0S82_017655</name>
</gene>
<dbReference type="InterPro" id="IPR001895">
    <property type="entry name" value="RASGEF_cat_dom"/>
</dbReference>
<protein>
    <submittedName>
        <fullName evidence="4">Ral guanine nucleotide dissociation stimulator</fullName>
    </submittedName>
</protein>
<dbReference type="Pfam" id="PF00617">
    <property type="entry name" value="RasGEF"/>
    <property type="match status" value="1"/>
</dbReference>
<evidence type="ECO:0000256" key="1">
    <source>
        <dbReference type="ARBA" id="ARBA00022658"/>
    </source>
</evidence>
<dbReference type="Gene3D" id="1.10.840.10">
    <property type="entry name" value="Ras guanine-nucleotide exchange factors catalytic domain"/>
    <property type="match status" value="1"/>
</dbReference>
<keyword evidence="5" id="KW-1185">Reference proteome</keyword>
<dbReference type="GO" id="GO:0007265">
    <property type="term" value="P:Ras protein signal transduction"/>
    <property type="evidence" value="ECO:0007669"/>
    <property type="project" value="TreeGrafter"/>
</dbReference>
<name>A0A8J6B3K9_GALPY</name>
<dbReference type="AlphaFoldDB" id="A0A8J6B3K9"/>